<gene>
    <name evidence="2" type="ORF">AGERDE_LOCUS4210</name>
</gene>
<organism evidence="2 3">
    <name type="scientific">Ambispora gerdemannii</name>
    <dbReference type="NCBI Taxonomy" id="144530"/>
    <lineage>
        <taxon>Eukaryota</taxon>
        <taxon>Fungi</taxon>
        <taxon>Fungi incertae sedis</taxon>
        <taxon>Mucoromycota</taxon>
        <taxon>Glomeromycotina</taxon>
        <taxon>Glomeromycetes</taxon>
        <taxon>Archaeosporales</taxon>
        <taxon>Ambisporaceae</taxon>
        <taxon>Ambispora</taxon>
    </lineage>
</organism>
<dbReference type="Proteomes" id="UP000789831">
    <property type="component" value="Unassembled WGS sequence"/>
</dbReference>
<comment type="caution">
    <text evidence="2">The sequence shown here is derived from an EMBL/GenBank/DDBJ whole genome shotgun (WGS) entry which is preliminary data.</text>
</comment>
<dbReference type="Pfam" id="PF08238">
    <property type="entry name" value="Sel1"/>
    <property type="match status" value="8"/>
</dbReference>
<dbReference type="AlphaFoldDB" id="A0A9N9EZL1"/>
<dbReference type="PANTHER" id="PTHR11102">
    <property type="entry name" value="SEL-1-LIKE PROTEIN"/>
    <property type="match status" value="1"/>
</dbReference>
<proteinExistence type="inferred from homology"/>
<comment type="similarity">
    <text evidence="1">Belongs to the sel-1 family.</text>
</comment>
<evidence type="ECO:0000256" key="1">
    <source>
        <dbReference type="ARBA" id="ARBA00038101"/>
    </source>
</evidence>
<dbReference type="InterPro" id="IPR011990">
    <property type="entry name" value="TPR-like_helical_dom_sf"/>
</dbReference>
<sequence>MEEISESEELDKKTNLTNLETSFKKCTIECYPKIRLTPQLRQDLYTKFLSILDSYDKPRKSIEKFESWLKEKNLKPKQLFSMLSAECPTEKTNTTLPQIAAILGFMYEHGIGTERNLLLAFKYYKMWYDAVILSPSHAHNHTHNFMGIFYRDGIGVDRDPGMAYELFRQGAALQHPAAQYHLSLCYRDGIGTTVDSLSHFYWCNKSAVSGYTPAQLQIANFHRNNTSDVNHKKLAFTWYSKAKDQDTEAMFQFGMCHKIGFGTPLDLKTAYVWFLIAASGGSKEAALQLADAYQGGQGIKRNEASALRWYNVAAKNGSLVALYKLGQAYHQGNGVKRSRDKAFRYFVQYLKRAECEEDDVSDIGVSQYVLGNCYHYGWGVTKDLHMASKWYRKAIDNGNKSARIQLLFVFTKRK</sequence>
<evidence type="ECO:0000313" key="2">
    <source>
        <dbReference type="EMBL" id="CAG8500273.1"/>
    </source>
</evidence>
<dbReference type="EMBL" id="CAJVPL010000465">
    <property type="protein sequence ID" value="CAG8500273.1"/>
    <property type="molecule type" value="Genomic_DNA"/>
</dbReference>
<dbReference type="SMART" id="SM00671">
    <property type="entry name" value="SEL1"/>
    <property type="match status" value="8"/>
</dbReference>
<dbReference type="OrthoDB" id="2384430at2759"/>
<reference evidence="2" key="1">
    <citation type="submission" date="2021-06" db="EMBL/GenBank/DDBJ databases">
        <authorList>
            <person name="Kallberg Y."/>
            <person name="Tangrot J."/>
            <person name="Rosling A."/>
        </authorList>
    </citation>
    <scope>NUCLEOTIDE SEQUENCE</scope>
    <source>
        <strain evidence="2">MT106</strain>
    </source>
</reference>
<name>A0A9N9EZL1_9GLOM</name>
<dbReference type="PANTHER" id="PTHR11102:SF160">
    <property type="entry name" value="ERAD-ASSOCIATED E3 UBIQUITIN-PROTEIN LIGASE COMPONENT HRD3"/>
    <property type="match status" value="1"/>
</dbReference>
<evidence type="ECO:0000313" key="3">
    <source>
        <dbReference type="Proteomes" id="UP000789831"/>
    </source>
</evidence>
<dbReference type="InterPro" id="IPR050767">
    <property type="entry name" value="Sel1_AlgK"/>
</dbReference>
<dbReference type="InterPro" id="IPR006597">
    <property type="entry name" value="Sel1-like"/>
</dbReference>
<accession>A0A9N9EZL1</accession>
<dbReference type="SUPFAM" id="SSF81901">
    <property type="entry name" value="HCP-like"/>
    <property type="match status" value="2"/>
</dbReference>
<keyword evidence="3" id="KW-1185">Reference proteome</keyword>
<dbReference type="Gene3D" id="1.25.40.10">
    <property type="entry name" value="Tetratricopeptide repeat domain"/>
    <property type="match status" value="2"/>
</dbReference>
<protein>
    <submittedName>
        <fullName evidence="2">4959_t:CDS:1</fullName>
    </submittedName>
</protein>